<reference evidence="12 13" key="1">
    <citation type="submission" date="2020-02" db="EMBL/GenBank/DDBJ databases">
        <title>Parallel evolution in the integration of a co-obligate aphid symbiosis.</title>
        <authorList>
            <person name="Monnin D."/>
            <person name="Jackson R."/>
            <person name="Kiers E.T."/>
            <person name="Bunker M."/>
            <person name="Ellers J."/>
            <person name="Henry L.M."/>
        </authorList>
    </citation>
    <scope>NUCLEOTIDE SEQUENCE [LARGE SCALE GENOMIC DNA]</scope>
    <source>
        <strain evidence="12">AURT-53B</strain>
    </source>
</reference>
<dbReference type="GO" id="GO:0006402">
    <property type="term" value="P:mRNA catabolic process"/>
    <property type="evidence" value="ECO:0007669"/>
    <property type="project" value="UniProtKB-UniRule"/>
</dbReference>
<evidence type="ECO:0000313" key="12">
    <source>
        <dbReference type="EMBL" id="QIQ41296.1"/>
    </source>
</evidence>
<dbReference type="NCBIfam" id="TIGR00358">
    <property type="entry name" value="3_prime_RNase"/>
    <property type="match status" value="1"/>
</dbReference>
<keyword evidence="5 9" id="KW-0540">Nuclease</keyword>
<keyword evidence="7 9" id="KW-0269">Exonuclease</keyword>
<dbReference type="Pfam" id="PF00773">
    <property type="entry name" value="RNB"/>
    <property type="match status" value="1"/>
</dbReference>
<dbReference type="InterPro" id="IPR050180">
    <property type="entry name" value="RNR_Ribonuclease"/>
</dbReference>
<evidence type="ECO:0000256" key="4">
    <source>
        <dbReference type="ARBA" id="ARBA00022490"/>
    </source>
</evidence>
<dbReference type="NCBIfam" id="TIGR02062">
    <property type="entry name" value="RNase_B"/>
    <property type="match status" value="1"/>
</dbReference>
<dbReference type="Proteomes" id="UP000502374">
    <property type="component" value="Chromosome"/>
</dbReference>
<dbReference type="Gene3D" id="2.40.50.140">
    <property type="entry name" value="Nucleic acid-binding proteins"/>
    <property type="match status" value="2"/>
</dbReference>
<evidence type="ECO:0000256" key="8">
    <source>
        <dbReference type="ARBA" id="ARBA00022884"/>
    </source>
</evidence>
<evidence type="ECO:0000256" key="6">
    <source>
        <dbReference type="ARBA" id="ARBA00022801"/>
    </source>
</evidence>
<dbReference type="InterPro" id="IPR013223">
    <property type="entry name" value="RNase_B_OB_dom"/>
</dbReference>
<feature type="domain" description="RNB" evidence="11">
    <location>
        <begin position="191"/>
        <end position="519"/>
    </location>
</feature>
<comment type="function">
    <text evidence="9">Involved in mRNA degradation. Hydrolyzes single-stranded polyribonucleotides processively in the 3' to 5' direction.</text>
</comment>
<dbReference type="HAMAP" id="MF_01036">
    <property type="entry name" value="RNase_II"/>
    <property type="match status" value="1"/>
</dbReference>
<dbReference type="GO" id="GO:0005829">
    <property type="term" value="C:cytosol"/>
    <property type="evidence" value="ECO:0007669"/>
    <property type="project" value="UniProtKB-ARBA"/>
</dbReference>
<dbReference type="InterPro" id="IPR012340">
    <property type="entry name" value="NA-bd_OB-fold"/>
</dbReference>
<dbReference type="InterPro" id="IPR001900">
    <property type="entry name" value="RNase_II/R"/>
</dbReference>
<keyword evidence="8 9" id="KW-0694">RNA-binding</keyword>
<dbReference type="InterPro" id="IPR022966">
    <property type="entry name" value="RNase_II/R_CS"/>
</dbReference>
<evidence type="ECO:0000256" key="1">
    <source>
        <dbReference type="ARBA" id="ARBA00001849"/>
    </source>
</evidence>
<dbReference type="InterPro" id="IPR011129">
    <property type="entry name" value="CSD"/>
</dbReference>
<keyword evidence="4 9" id="KW-0963">Cytoplasm</keyword>
<evidence type="ECO:0000259" key="10">
    <source>
        <dbReference type="SMART" id="SM00357"/>
    </source>
</evidence>
<dbReference type="Pfam" id="PF08206">
    <property type="entry name" value="OB_RNB"/>
    <property type="match status" value="1"/>
</dbReference>
<dbReference type="SMART" id="SM00955">
    <property type="entry name" value="RNB"/>
    <property type="match status" value="1"/>
</dbReference>
<dbReference type="EC" id="3.1.13.1" evidence="9"/>
<proteinExistence type="inferred from homology"/>
<dbReference type="PROSITE" id="PS01175">
    <property type="entry name" value="RIBONUCLEASE_II"/>
    <property type="match status" value="1"/>
</dbReference>
<evidence type="ECO:0000256" key="5">
    <source>
        <dbReference type="ARBA" id="ARBA00022722"/>
    </source>
</evidence>
<protein>
    <recommendedName>
        <fullName evidence="9">Exoribonuclease 2</fullName>
        <ecNumber evidence="9">3.1.13.1</ecNumber>
    </recommendedName>
    <alternativeName>
        <fullName evidence="9">Exoribonuclease II</fullName>
        <shortName evidence="9">RNase II</shortName>
        <shortName evidence="9">Ribonuclease II</shortName>
    </alternativeName>
</protein>
<dbReference type="SUPFAM" id="SSF50249">
    <property type="entry name" value="Nucleic acid-binding proteins"/>
    <property type="match status" value="4"/>
</dbReference>
<evidence type="ECO:0000313" key="13">
    <source>
        <dbReference type="Proteomes" id="UP000502374"/>
    </source>
</evidence>
<evidence type="ECO:0000256" key="3">
    <source>
        <dbReference type="ARBA" id="ARBA00009925"/>
    </source>
</evidence>
<dbReference type="EMBL" id="CP048744">
    <property type="protein sequence ID" value="QIQ41296.1"/>
    <property type="molecule type" value="Genomic_DNA"/>
</dbReference>
<comment type="similarity">
    <text evidence="3 9">Belongs to the RNR ribonuclease family. RNase II subfamily.</text>
</comment>
<keyword evidence="6 9" id="KW-0378">Hydrolase</keyword>
<dbReference type="GO" id="GO:0008859">
    <property type="term" value="F:exoribonuclease II activity"/>
    <property type="evidence" value="ECO:0007669"/>
    <property type="project" value="UniProtKB-UniRule"/>
</dbReference>
<dbReference type="PANTHER" id="PTHR23355">
    <property type="entry name" value="RIBONUCLEASE"/>
    <property type="match status" value="1"/>
</dbReference>
<gene>
    <name evidence="9 12" type="primary">rnb</name>
    <name evidence="12" type="ORF">G4B00_01340</name>
</gene>
<dbReference type="Gene3D" id="2.40.50.640">
    <property type="match status" value="1"/>
</dbReference>
<dbReference type="InterPro" id="IPR004476">
    <property type="entry name" value="RNase_II/RNase_R"/>
</dbReference>
<feature type="domain" description="Cold-shock" evidence="10">
    <location>
        <begin position="23"/>
        <end position="79"/>
    </location>
</feature>
<evidence type="ECO:0000256" key="2">
    <source>
        <dbReference type="ARBA" id="ARBA00004496"/>
    </source>
</evidence>
<comment type="catalytic activity">
    <reaction evidence="1 9">
        <text>Exonucleolytic cleavage in the 3'- to 5'-direction to yield nucleoside 5'-phosphates.</text>
        <dbReference type="EC" id="3.1.13.1"/>
    </reaction>
</comment>
<sequence length="646" mass="75007">MFQNNPLLKQLKKKLHKKTPRVEGIVKSTERGFGFLEIDSQNSYFIPPKNMKKVMHGDKVSALLKMEKDREIVEPEKLIEPVLKRFVGKIEKKDDKLFILPDYPFLKDLIIICYPKKNCTNLFQTGDWAIANLVQHKLNGNTIFCAELIEEIVKHNDPLTPWWVTLSRHKLEKKAPLIEQKDFLLKDHFKRKDLTHLDFITIDNLNTKDIDDALFIRKTKNGDFCLTVAIADPTSYIEIGSKLDVIAFKRAFTNYLPGFNVPMLPRELSENICSLIPNERRPVLACTITIKKDGNILNTVDFFLAWIISQEKLSYDDVSNWIENKGLWKPSKKSIQNQILLLYQLCLSRIKWRKLNAVLFKDSLEYRFQFSETGIVKNIVIEKRRIAHKIIEESMIIANIVAANFLSKHLGFGIYNVHSGFDSINAENVVSFLKNYHLKFTAKEIMTLKGFCNLRRVLNILSNSYIDSRIRRYQSFGDFSITPSPHFALGFSAYATWTSPIRKYSDMINHRLLKSIIKKETSIKPNEEIKLKISEQKRKNRVAERDISDWLYTLLLQKKEYQNKKFSAEIIDVSRSGIRAKITENGANVFIPALFLHPVREELILNQEIGQVFINGNLHFKVSDLIQIVLFEIRLKTRSIIAKPAY</sequence>
<comment type="subcellular location">
    <subcellularLocation>
        <location evidence="2 9">Cytoplasm</location>
    </subcellularLocation>
</comment>
<organism evidence="12 13">
    <name type="scientific">Buchnera aphidicola</name>
    <name type="common">Aphis urticata</name>
    <dbReference type="NCBI Taxonomy" id="2708353"/>
    <lineage>
        <taxon>Bacteria</taxon>
        <taxon>Pseudomonadati</taxon>
        <taxon>Pseudomonadota</taxon>
        <taxon>Gammaproteobacteria</taxon>
        <taxon>Enterobacterales</taxon>
        <taxon>Erwiniaceae</taxon>
        <taxon>Buchnera</taxon>
    </lineage>
</organism>
<dbReference type="InterPro" id="IPR011804">
    <property type="entry name" value="RNase_II"/>
</dbReference>
<evidence type="ECO:0000256" key="7">
    <source>
        <dbReference type="ARBA" id="ARBA00022839"/>
    </source>
</evidence>
<dbReference type="AlphaFoldDB" id="A0AAJ4GBQ8"/>
<evidence type="ECO:0000256" key="9">
    <source>
        <dbReference type="HAMAP-Rule" id="MF_01036"/>
    </source>
</evidence>
<dbReference type="NCBIfam" id="NF003455">
    <property type="entry name" value="PRK05054.1"/>
    <property type="match status" value="1"/>
</dbReference>
<evidence type="ECO:0000259" key="11">
    <source>
        <dbReference type="SMART" id="SM00955"/>
    </source>
</evidence>
<dbReference type="GO" id="GO:0003723">
    <property type="term" value="F:RNA binding"/>
    <property type="evidence" value="ECO:0007669"/>
    <property type="project" value="UniProtKB-KW"/>
</dbReference>
<dbReference type="SMART" id="SM00357">
    <property type="entry name" value="CSP"/>
    <property type="match status" value="1"/>
</dbReference>
<dbReference type="PANTHER" id="PTHR23355:SF37">
    <property type="entry name" value="EXORIBONUCLEASE 2"/>
    <property type="match status" value="1"/>
</dbReference>
<name>A0AAJ4GBQ8_9GAMM</name>
<accession>A0AAJ4GBQ8</accession>